<keyword evidence="7" id="KW-0479">Metal-binding</keyword>
<gene>
    <name evidence="21" type="ORF">HYH03_009932</name>
</gene>
<keyword evidence="4" id="KW-0934">Plastid</keyword>
<feature type="chain" id="PRO_5032860281" description="phytol kinase" evidence="19">
    <location>
        <begin position="19"/>
        <end position="892"/>
    </location>
</feature>
<feature type="region of interest" description="Disordered" evidence="18">
    <location>
        <begin position="348"/>
        <end position="384"/>
    </location>
</feature>
<evidence type="ECO:0000256" key="16">
    <source>
        <dbReference type="ARBA" id="ARBA00048889"/>
    </source>
</evidence>
<feature type="region of interest" description="Disordered" evidence="18">
    <location>
        <begin position="269"/>
        <end position="293"/>
    </location>
</feature>
<evidence type="ECO:0000256" key="5">
    <source>
        <dbReference type="ARBA" id="ARBA00022679"/>
    </source>
</evidence>
<name>A0A836BWJ2_9CHLO</name>
<feature type="compositionally biased region" description="Gly residues" evidence="18">
    <location>
        <begin position="361"/>
        <end position="378"/>
    </location>
</feature>
<comment type="catalytic activity">
    <reaction evidence="16">
        <text>phytol + CTP = phytyl phosphate + CDP + H(+)</text>
        <dbReference type="Rhea" id="RHEA:38055"/>
        <dbReference type="ChEBI" id="CHEBI:15378"/>
        <dbReference type="ChEBI" id="CHEBI:17327"/>
        <dbReference type="ChEBI" id="CHEBI:37563"/>
        <dbReference type="ChEBI" id="CHEBI:58069"/>
        <dbReference type="ChEBI" id="CHEBI:75483"/>
        <dbReference type="EC" id="2.7.1.182"/>
    </reaction>
</comment>
<keyword evidence="11" id="KW-0809">Transit peptide</keyword>
<organism evidence="21 22">
    <name type="scientific">Edaphochlamys debaryana</name>
    <dbReference type="NCBI Taxonomy" id="47281"/>
    <lineage>
        <taxon>Eukaryota</taxon>
        <taxon>Viridiplantae</taxon>
        <taxon>Chlorophyta</taxon>
        <taxon>core chlorophytes</taxon>
        <taxon>Chlorophyceae</taxon>
        <taxon>CS clade</taxon>
        <taxon>Chlamydomonadales</taxon>
        <taxon>Chlamydomonadales incertae sedis</taxon>
        <taxon>Edaphochlamys</taxon>
    </lineage>
</organism>
<evidence type="ECO:0000256" key="18">
    <source>
        <dbReference type="SAM" id="MobiDB-lite"/>
    </source>
</evidence>
<evidence type="ECO:0000256" key="2">
    <source>
        <dbReference type="ARBA" id="ARBA00010794"/>
    </source>
</evidence>
<dbReference type="PANTHER" id="PTHR32523:SF8">
    <property type="entry name" value="DOLICHOL KINASE"/>
    <property type="match status" value="1"/>
</dbReference>
<dbReference type="Gene3D" id="6.10.140.2220">
    <property type="match status" value="1"/>
</dbReference>
<feature type="compositionally biased region" description="Gly residues" evidence="18">
    <location>
        <begin position="666"/>
        <end position="683"/>
    </location>
</feature>
<keyword evidence="19" id="KW-0732">Signal</keyword>
<protein>
    <recommendedName>
        <fullName evidence="15">phytol kinase</fullName>
        <ecNumber evidence="15">2.7.1.182</ecNumber>
    </recommendedName>
</protein>
<dbReference type="AlphaFoldDB" id="A0A836BWJ2"/>
<dbReference type="Proteomes" id="UP000612055">
    <property type="component" value="Unassembled WGS sequence"/>
</dbReference>
<evidence type="ECO:0000256" key="4">
    <source>
        <dbReference type="ARBA" id="ARBA00022640"/>
    </source>
</evidence>
<proteinExistence type="inferred from homology"/>
<keyword evidence="10" id="KW-0862">Zinc</keyword>
<feature type="region of interest" description="Disordered" evidence="18">
    <location>
        <begin position="649"/>
        <end position="683"/>
    </location>
</feature>
<feature type="compositionally biased region" description="Low complexity" evidence="18">
    <location>
        <begin position="567"/>
        <end position="602"/>
    </location>
</feature>
<evidence type="ECO:0000256" key="15">
    <source>
        <dbReference type="ARBA" id="ARBA00039024"/>
    </source>
</evidence>
<keyword evidence="8 17" id="KW-0863">Zinc-finger</keyword>
<dbReference type="InterPro" id="IPR002893">
    <property type="entry name" value="Znf_MYND"/>
</dbReference>
<evidence type="ECO:0000256" key="6">
    <source>
        <dbReference type="ARBA" id="ARBA00022692"/>
    </source>
</evidence>
<comment type="pathway">
    <text evidence="14">Cofactor biosynthesis; tocopherol biosynthesis.</text>
</comment>
<dbReference type="GO" id="GO:0010276">
    <property type="term" value="F:phytol kinase activity"/>
    <property type="evidence" value="ECO:0007669"/>
    <property type="project" value="UniProtKB-EC"/>
</dbReference>
<evidence type="ECO:0000256" key="10">
    <source>
        <dbReference type="ARBA" id="ARBA00022833"/>
    </source>
</evidence>
<keyword evidence="9" id="KW-0418">Kinase</keyword>
<evidence type="ECO:0000256" key="8">
    <source>
        <dbReference type="ARBA" id="ARBA00022771"/>
    </source>
</evidence>
<dbReference type="SUPFAM" id="SSF144232">
    <property type="entry name" value="HIT/MYND zinc finger-like"/>
    <property type="match status" value="1"/>
</dbReference>
<keyword evidence="3" id="KW-0150">Chloroplast</keyword>
<reference evidence="21" key="1">
    <citation type="journal article" date="2020" name="bioRxiv">
        <title>Comparative genomics of Chlamydomonas.</title>
        <authorList>
            <person name="Craig R.J."/>
            <person name="Hasan A.R."/>
            <person name="Ness R.W."/>
            <person name="Keightley P.D."/>
        </authorList>
    </citation>
    <scope>NUCLEOTIDE SEQUENCE</scope>
    <source>
        <strain evidence="21">CCAP 11/70</strain>
    </source>
</reference>
<evidence type="ECO:0000256" key="19">
    <source>
        <dbReference type="SAM" id="SignalP"/>
    </source>
</evidence>
<dbReference type="GO" id="GO:0009507">
    <property type="term" value="C:chloroplast"/>
    <property type="evidence" value="ECO:0007669"/>
    <property type="project" value="UniProtKB-SubCell"/>
</dbReference>
<comment type="subcellular location">
    <subcellularLocation>
        <location evidence="1">Plastid</location>
        <location evidence="1">Chloroplast membrane</location>
        <topology evidence="1">Multi-pass membrane protein</topology>
    </subcellularLocation>
</comment>
<evidence type="ECO:0000256" key="13">
    <source>
        <dbReference type="ARBA" id="ARBA00023136"/>
    </source>
</evidence>
<dbReference type="EMBL" id="JAEHOE010000050">
    <property type="protein sequence ID" value="KAG2491771.1"/>
    <property type="molecule type" value="Genomic_DNA"/>
</dbReference>
<dbReference type="PROSITE" id="PS50865">
    <property type="entry name" value="ZF_MYND_2"/>
    <property type="match status" value="1"/>
</dbReference>
<evidence type="ECO:0000256" key="14">
    <source>
        <dbReference type="ARBA" id="ARBA00024015"/>
    </source>
</evidence>
<evidence type="ECO:0000259" key="20">
    <source>
        <dbReference type="PROSITE" id="PS50865"/>
    </source>
</evidence>
<sequence length="892" mass="89876">MLADGDLLVSLLRLVAFAVRLPAPDGRSAETPECQQQREIGFIACRLAAEVLTLPPGMDPEGQQGFAASLLRMQTLHAAARQLAACAAALERGPAPPSPAVCVASLRCVSQALFIVTGMSKPAIYAANQATFVGDLAATHVLEHAARVLLLAAATAGAGAKRGRAGSLLGKAVVQLWGYRYRFGVDPCFSGAAPEVSSAGAARAAWADAEGAREPATAVAGEPSMTAGLTAAGSAVPLILRQLRQVITGPCVRHAVFVLGLEALGELEGGAEERGGGPCPCTRAGPRPAAETSDPDLGALIYAVVQTLRTPAASGLPGGARAGAGPWPRPLAATRLLLRLGSVVARDAEGGGQAAGPSDSQGGGAGGSRSGAGAGEHSGGAPVHSPRLHAGACIGLAEGVLAGILWRLPSGPSPLQGPWPGLVEDTWRLAAALLRGEVLSADIVRLCIIPPSPPSSLSPALAGGALPLLEGLLRQAGEDPGGPAAVIMGYPSYQESVLPLLAYGEPLQAGALVATVTKLLRRAEPREILVEPMDLDCHGVAFVKVVRADAYYIRCMAAVATGDETASAPSAADSAAPTADGDPSPAASGSTPPGDSSPAGPGSTPPGAPSTVSPAAGRLALVLSLALPEWLPELSRLVRQAAAMDEAAWAEEQERAQAQQRAAASGEGGGEGRGAASGEGSCVGGGSGGADGLVAAGTAGGEEAASTSYSASDLETLYACFEALFGHLITYHESPLEAADASAWCALTAHGRPLSAPAPSALRAEAVRALAGVIRGGGAEEALATSLDQLARCLEARAAGEEATLGDGYEAAYKRTWWTGRLVPPAEARRRLGLPPACSHPACVSLAGDSEAGLRRQQCGRCGRASYCCRECQVAHWKAGHKEACGKAAVVE</sequence>
<comment type="similarity">
    <text evidence="2">Belongs to the polyprenol kinase family.</text>
</comment>
<keyword evidence="6" id="KW-0812">Transmembrane</keyword>
<dbReference type="InterPro" id="IPR039606">
    <property type="entry name" value="Phytol/farnesol_kinase"/>
</dbReference>
<feature type="compositionally biased region" description="Low complexity" evidence="18">
    <location>
        <begin position="656"/>
        <end position="665"/>
    </location>
</feature>
<feature type="region of interest" description="Disordered" evidence="18">
    <location>
        <begin position="567"/>
        <end position="612"/>
    </location>
</feature>
<evidence type="ECO:0000256" key="9">
    <source>
        <dbReference type="ARBA" id="ARBA00022777"/>
    </source>
</evidence>
<dbReference type="Pfam" id="PF01753">
    <property type="entry name" value="zf-MYND"/>
    <property type="match status" value="1"/>
</dbReference>
<dbReference type="EC" id="2.7.1.182" evidence="15"/>
<evidence type="ECO:0000313" key="21">
    <source>
        <dbReference type="EMBL" id="KAG2491771.1"/>
    </source>
</evidence>
<evidence type="ECO:0000256" key="11">
    <source>
        <dbReference type="ARBA" id="ARBA00022946"/>
    </source>
</evidence>
<evidence type="ECO:0000256" key="1">
    <source>
        <dbReference type="ARBA" id="ARBA00004508"/>
    </source>
</evidence>
<evidence type="ECO:0000256" key="12">
    <source>
        <dbReference type="ARBA" id="ARBA00022989"/>
    </source>
</evidence>
<dbReference type="GO" id="GO:0008270">
    <property type="term" value="F:zinc ion binding"/>
    <property type="evidence" value="ECO:0007669"/>
    <property type="project" value="UniProtKB-KW"/>
</dbReference>
<accession>A0A836BWJ2</accession>
<evidence type="ECO:0000313" key="22">
    <source>
        <dbReference type="Proteomes" id="UP000612055"/>
    </source>
</evidence>
<evidence type="ECO:0000256" key="7">
    <source>
        <dbReference type="ARBA" id="ARBA00022723"/>
    </source>
</evidence>
<dbReference type="GO" id="GO:0016020">
    <property type="term" value="C:membrane"/>
    <property type="evidence" value="ECO:0007669"/>
    <property type="project" value="UniProtKB-SubCell"/>
</dbReference>
<dbReference type="OrthoDB" id="550206at2759"/>
<dbReference type="PANTHER" id="PTHR32523">
    <property type="entry name" value="PHYTOL KINASE 1, CHLOROPLASTIC"/>
    <property type="match status" value="1"/>
</dbReference>
<comment type="caution">
    <text evidence="21">The sequence shown here is derived from an EMBL/GenBank/DDBJ whole genome shotgun (WGS) entry which is preliminary data.</text>
</comment>
<evidence type="ECO:0000256" key="3">
    <source>
        <dbReference type="ARBA" id="ARBA00022528"/>
    </source>
</evidence>
<keyword evidence="12" id="KW-1133">Transmembrane helix</keyword>
<keyword evidence="22" id="KW-1185">Reference proteome</keyword>
<keyword evidence="13" id="KW-0472">Membrane</keyword>
<feature type="signal peptide" evidence="19">
    <location>
        <begin position="1"/>
        <end position="18"/>
    </location>
</feature>
<feature type="domain" description="MYND-type" evidence="20">
    <location>
        <begin position="843"/>
        <end position="885"/>
    </location>
</feature>
<evidence type="ECO:0000256" key="17">
    <source>
        <dbReference type="PROSITE-ProRule" id="PRU00134"/>
    </source>
</evidence>
<keyword evidence="5" id="KW-0808">Transferase</keyword>